<dbReference type="Proteomes" id="UP000284614">
    <property type="component" value="Unassembled WGS sequence"/>
</dbReference>
<dbReference type="InterPro" id="IPR011467">
    <property type="entry name" value="DUF1573"/>
</dbReference>
<dbReference type="Proteomes" id="UP000266644">
    <property type="component" value="Unassembled WGS sequence"/>
</dbReference>
<dbReference type="PANTHER" id="PTHR37833:SF1">
    <property type="entry name" value="SIGNAL PEPTIDE PROTEIN"/>
    <property type="match status" value="1"/>
</dbReference>
<dbReference type="Proteomes" id="UP000286270">
    <property type="component" value="Unassembled WGS sequence"/>
</dbReference>
<dbReference type="EMBL" id="JAPUAC010000002">
    <property type="protein sequence ID" value="MCZ2653375.1"/>
    <property type="molecule type" value="Genomic_DNA"/>
</dbReference>
<evidence type="ECO:0000256" key="1">
    <source>
        <dbReference type="SAM" id="SignalP"/>
    </source>
</evidence>
<protein>
    <submittedName>
        <fullName evidence="7">DUF1573 domain-containing protein</fullName>
    </submittedName>
</protein>
<feature type="chain" id="PRO_5015028717" evidence="1">
    <location>
        <begin position="21"/>
        <end position="131"/>
    </location>
</feature>
<gene>
    <name evidence="8" type="ORF">DW228_16850</name>
    <name evidence="6" type="ORF">DWW08_19760</name>
    <name evidence="7" type="ORF">DXA27_18665</name>
    <name evidence="4" type="ORF">EC80_014040</name>
    <name evidence="2" type="ORF">EE52_0208090</name>
    <name evidence="5" type="ORF">FOC69_05360</name>
    <name evidence="3" type="ORF">O1422_04260</name>
</gene>
<evidence type="ECO:0000313" key="9">
    <source>
        <dbReference type="Proteomes" id="UP000036847"/>
    </source>
</evidence>
<dbReference type="Pfam" id="PF07610">
    <property type="entry name" value="DUF1573"/>
    <property type="match status" value="1"/>
</dbReference>
<evidence type="ECO:0000313" key="3">
    <source>
        <dbReference type="EMBL" id="MCZ2653375.1"/>
    </source>
</evidence>
<dbReference type="EMBL" id="CP036546">
    <property type="protein sequence ID" value="QCQ45895.1"/>
    <property type="molecule type" value="Genomic_DNA"/>
</dbReference>
<dbReference type="RefSeq" id="WP_005777034.1">
    <property type="nucleotide sequence ID" value="NZ_CAEUHN010000012.1"/>
</dbReference>
<dbReference type="PANTHER" id="PTHR37833">
    <property type="entry name" value="LIPOPROTEIN-RELATED"/>
    <property type="match status" value="1"/>
</dbReference>
<reference evidence="4 9" key="4">
    <citation type="submission" date="2019-03" db="EMBL/GenBank/DDBJ databases">
        <title>Complete genome assembly of MDR B. fragilis.</title>
        <authorList>
            <person name="Sydenham T.V."/>
            <person name="Hasman H."/>
            <person name="Justesen U.S."/>
        </authorList>
    </citation>
    <scope>NUCLEOTIDE SEQUENCE [LARGE SCALE GENOMIC DNA]</scope>
    <source>
        <strain evidence="4 9">DCMSKEJBY0001B</strain>
    </source>
</reference>
<evidence type="ECO:0000313" key="4">
    <source>
        <dbReference type="EMBL" id="QCQ45895.1"/>
    </source>
</evidence>
<dbReference type="EMBL" id="QRJE01000028">
    <property type="protein sequence ID" value="RHH08668.1"/>
    <property type="molecule type" value="Genomic_DNA"/>
</dbReference>
<evidence type="ECO:0000313" key="7">
    <source>
        <dbReference type="EMBL" id="RGY65980.1"/>
    </source>
</evidence>
<dbReference type="EMBL" id="JMZZ02000104">
    <property type="protein sequence ID" value="KFX75211.1"/>
    <property type="molecule type" value="Genomic_DNA"/>
</dbReference>
<evidence type="ECO:0000313" key="11">
    <source>
        <dbReference type="Proteomes" id="UP000284614"/>
    </source>
</evidence>
<reference evidence="3" key="6">
    <citation type="submission" date="2022-12" db="EMBL/GenBank/DDBJ databases">
        <title>Development of a Multilocus Sequence Typing Scheme for Bacteroides fragilis Based on Whole Genome Sequencing Data and Clinical Application.</title>
        <authorList>
            <person name="Nielsen F.D."/>
            <person name="Justesen U.S."/>
        </authorList>
    </citation>
    <scope>NUCLEOTIDE SEQUENCE</scope>
    <source>
        <strain evidence="3">BF_BC_ODE_DK_2015_2</strain>
    </source>
</reference>
<organism evidence="7 11">
    <name type="scientific">Bacteroides fragilis</name>
    <dbReference type="NCBI Taxonomy" id="817"/>
    <lineage>
        <taxon>Bacteria</taxon>
        <taxon>Pseudomonadati</taxon>
        <taxon>Bacteroidota</taxon>
        <taxon>Bacteroidia</taxon>
        <taxon>Bacteroidales</taxon>
        <taxon>Bacteroidaceae</taxon>
        <taxon>Bacteroides</taxon>
    </lineage>
</organism>
<dbReference type="Gene3D" id="2.60.40.10">
    <property type="entry name" value="Immunoglobulins"/>
    <property type="match status" value="1"/>
</dbReference>
<dbReference type="EMBL" id="QRZH01000022">
    <property type="protein sequence ID" value="RGV48864.1"/>
    <property type="molecule type" value="Genomic_DNA"/>
</dbReference>
<dbReference type="PATRIC" id="fig|817.51.peg.1942"/>
<dbReference type="GeneID" id="99671447"/>
<reference evidence="2" key="1">
    <citation type="book" date="2014" name="THE 24TH EUROPEAN CONGRESS OF CLINICAL MICROBIOLOGY AND INFECTIOUS DISEASES" publisher="ECCMID 2014" city="Barcelona, Spain">
        <title>Identification of resistance genes in three multidrug-resistant Bacteroides fragilis isolates by whole genome sequencing.</title>
        <editorList>
            <person name="Unknown"/>
            <person name="A."/>
        </editorList>
        <authorList>
            <person name="Sydenham T.V."/>
            <person name="Hasman H."/>
            <person name="Wang M."/>
            <person name="Soki J."/>
            <person name="Nagy E."/>
            <person name="Justesen U.S."/>
        </authorList>
    </citation>
    <scope>NUCLEOTIDE SEQUENCE</scope>
    <source>
        <strain evidence="2">DCMOUH0018B</strain>
        <strain evidence="4">DCMSKEJBY0001B</strain>
    </source>
</reference>
<accession>A0A081TXQ7</accession>
<evidence type="ECO:0000313" key="12">
    <source>
        <dbReference type="Proteomes" id="UP000286270"/>
    </source>
</evidence>
<name>A0A081TXQ7_BACFG</name>
<reference evidence="2" key="2">
    <citation type="submission" date="2014-07" db="EMBL/GenBank/DDBJ databases">
        <title>Genetics and epidemiology of antimicrobial resistance in B. fragilis group.</title>
        <authorList>
            <person name="Sydenham T.V."/>
            <person name="Hasman H."/>
            <person name="Kemp M."/>
            <person name="Justesen U.S."/>
        </authorList>
    </citation>
    <scope>NUCLEOTIDE SEQUENCE [LARGE SCALE GENOMIC DNA]</scope>
    <source>
        <strain evidence="2">DCMOUH0018B</strain>
    </source>
</reference>
<dbReference type="AlphaFoldDB" id="A0A081TXQ7"/>
<proteinExistence type="predicted"/>
<feature type="signal peptide" evidence="1">
    <location>
        <begin position="1"/>
        <end position="20"/>
    </location>
</feature>
<evidence type="ECO:0000313" key="8">
    <source>
        <dbReference type="EMBL" id="RHH08668.1"/>
    </source>
</evidence>
<evidence type="ECO:0000313" key="5">
    <source>
        <dbReference type="EMBL" id="QKH83814.1"/>
    </source>
</evidence>
<dbReference type="Proteomes" id="UP001075704">
    <property type="component" value="Unassembled WGS sequence"/>
</dbReference>
<dbReference type="Proteomes" id="UP000036847">
    <property type="component" value="Chromosome"/>
</dbReference>
<evidence type="ECO:0000313" key="6">
    <source>
        <dbReference type="EMBL" id="RGV48864.1"/>
    </source>
</evidence>
<evidence type="ECO:0000313" key="10">
    <source>
        <dbReference type="Proteomes" id="UP000266644"/>
    </source>
</evidence>
<sequence length="131" mass="14459">MKKILFFITMMVLSVGLVQAQGKAEIKFDKTTHDFGTFSENNPIVSCTFKFTNIGDGPLVIHQAVASCGCTVPEYTQEPIMPGKTGTIKVTYNGTDKYPGHFKKSITLRTNAKTEMIRLFVEGDMTAKDAK</sequence>
<dbReference type="EMBL" id="QSDG01000020">
    <property type="protein sequence ID" value="RGY65980.1"/>
    <property type="molecule type" value="Genomic_DNA"/>
</dbReference>
<evidence type="ECO:0000313" key="2">
    <source>
        <dbReference type="EMBL" id="KFX75211.1"/>
    </source>
</evidence>
<dbReference type="OrthoDB" id="826619at2"/>
<dbReference type="InterPro" id="IPR013783">
    <property type="entry name" value="Ig-like_fold"/>
</dbReference>
<keyword evidence="1" id="KW-0732">Signal</keyword>
<reference evidence="5 13" key="5">
    <citation type="submission" date="2020-05" db="EMBL/GenBank/DDBJ databases">
        <title>FDA dAtabase for Regulatory Grade micrObial Sequences (FDA-ARGOS): Supporting development and validation of Infectious Disease Dx tests.</title>
        <authorList>
            <person name="Bojja K."/>
            <person name="Kessler A."/>
            <person name="Tallon L."/>
            <person name="Sadzewicz L."/>
            <person name="Zhao X."/>
            <person name="Vavikolanu K."/>
            <person name="Mehta A."/>
            <person name="Aluvathingal J."/>
            <person name="Nadendla S."/>
            <person name="Myers T."/>
            <person name="Yan Y."/>
            <person name="Sichtig H."/>
        </authorList>
    </citation>
    <scope>NUCLEOTIDE SEQUENCE [LARGE SCALE GENOMIC DNA]</scope>
    <source>
        <strain evidence="5 13">FDAARGOS_763</strain>
    </source>
</reference>
<dbReference type="Proteomes" id="UP000501467">
    <property type="component" value="Chromosome"/>
</dbReference>
<reference evidence="10 11" key="3">
    <citation type="submission" date="2018-08" db="EMBL/GenBank/DDBJ databases">
        <title>A genome reference for cultivated species of the human gut microbiota.</title>
        <authorList>
            <person name="Zou Y."/>
            <person name="Xue W."/>
            <person name="Luo G."/>
        </authorList>
    </citation>
    <scope>NUCLEOTIDE SEQUENCE [LARGE SCALE GENOMIC DNA]</scope>
    <source>
        <strain evidence="6 12">AF14-26</strain>
        <strain evidence="8 10">AM18-6</strain>
        <strain evidence="7 11">OF01-1</strain>
    </source>
</reference>
<evidence type="ECO:0000313" key="13">
    <source>
        <dbReference type="Proteomes" id="UP000501467"/>
    </source>
</evidence>
<dbReference type="EMBL" id="CP054003">
    <property type="protein sequence ID" value="QKH83814.1"/>
    <property type="molecule type" value="Genomic_DNA"/>
</dbReference>